<sequence length="378" mass="41451">MKLNPPTTIIDLEQSPPPPPPRPRPKSVGPTTFSAHPVHKTLASAANLANLLPTGTVLVFRTLIPSFSNKGMCQLSNRCLTTGLIAFCSVICFLLSFTDSFTDSDGKLYYGIATFKGLYIFNMSTTDHDDAQMPGSDEDEEKMNNSSTMDLSKFRISLIDFVHALVSLLVFLAFAFSDSDVQSCFFAVGGADFDVLVVNLPLAAGVFSSFLFMIFPTTRRGIGYADMPVKFKPGVASPSFRSVQSKFEPVLSKVSGKVLSQFSVRVPGLFLLLFAATSAGVRANSGQGSRTEIPAPLHKDFQVFVQLSFCPEFVAVRVKFRLVSQPIFQAISAPASGRFWVCFGVAFLTIFPPESSFYVLGFFPCSRRCHWTVFHRTE</sequence>
<dbReference type="Pfam" id="PF05078">
    <property type="entry name" value="DUF679"/>
    <property type="match status" value="1"/>
</dbReference>
<comment type="caution">
    <text evidence="8">The sequence shown here is derived from an EMBL/GenBank/DDBJ whole genome shotgun (WGS) entry which is preliminary data.</text>
</comment>
<proteinExistence type="inferred from homology"/>
<feature type="transmembrane region" description="Helical" evidence="7">
    <location>
        <begin position="196"/>
        <end position="215"/>
    </location>
</feature>
<evidence type="ECO:0000256" key="2">
    <source>
        <dbReference type="ARBA" id="ARBA00008707"/>
    </source>
</evidence>
<dbReference type="EMBL" id="JACGWN010000003">
    <property type="protein sequence ID" value="KAL0454655.1"/>
    <property type="molecule type" value="Genomic_DNA"/>
</dbReference>
<accession>A0AAW2XLR3</accession>
<protein>
    <submittedName>
        <fullName evidence="8">Protein DMP3</fullName>
    </submittedName>
</protein>
<dbReference type="AlphaFoldDB" id="A0AAW2XLR3"/>
<dbReference type="InterPro" id="IPR007770">
    <property type="entry name" value="DMP"/>
</dbReference>
<feature type="transmembrane region" description="Helical" evidence="7">
    <location>
        <begin position="75"/>
        <end position="96"/>
    </location>
</feature>
<evidence type="ECO:0000313" key="8">
    <source>
        <dbReference type="EMBL" id="KAL0454655.1"/>
    </source>
</evidence>
<evidence type="ECO:0000256" key="4">
    <source>
        <dbReference type="ARBA" id="ARBA00022989"/>
    </source>
</evidence>
<dbReference type="PANTHER" id="PTHR31621:SF5">
    <property type="entry name" value="PROTEIN DMP10"/>
    <property type="match status" value="1"/>
</dbReference>
<evidence type="ECO:0000256" key="3">
    <source>
        <dbReference type="ARBA" id="ARBA00022692"/>
    </source>
</evidence>
<evidence type="ECO:0000256" key="7">
    <source>
        <dbReference type="SAM" id="Phobius"/>
    </source>
</evidence>
<keyword evidence="5 7" id="KW-0472">Membrane</keyword>
<evidence type="ECO:0000256" key="1">
    <source>
        <dbReference type="ARBA" id="ARBA00004141"/>
    </source>
</evidence>
<reference evidence="8" key="2">
    <citation type="journal article" date="2024" name="Plant">
        <title>Genomic evolution and insights into agronomic trait innovations of Sesamum species.</title>
        <authorList>
            <person name="Miao H."/>
            <person name="Wang L."/>
            <person name="Qu L."/>
            <person name="Liu H."/>
            <person name="Sun Y."/>
            <person name="Le M."/>
            <person name="Wang Q."/>
            <person name="Wei S."/>
            <person name="Zheng Y."/>
            <person name="Lin W."/>
            <person name="Duan Y."/>
            <person name="Cao H."/>
            <person name="Xiong S."/>
            <person name="Wang X."/>
            <person name="Wei L."/>
            <person name="Li C."/>
            <person name="Ma Q."/>
            <person name="Ju M."/>
            <person name="Zhao R."/>
            <person name="Li G."/>
            <person name="Mu C."/>
            <person name="Tian Q."/>
            <person name="Mei H."/>
            <person name="Zhang T."/>
            <person name="Gao T."/>
            <person name="Zhang H."/>
        </authorList>
    </citation>
    <scope>NUCLEOTIDE SEQUENCE</scope>
    <source>
        <strain evidence="8">KEN1</strain>
    </source>
</reference>
<reference evidence="8" key="1">
    <citation type="submission" date="2020-06" db="EMBL/GenBank/DDBJ databases">
        <authorList>
            <person name="Li T."/>
            <person name="Hu X."/>
            <person name="Zhang T."/>
            <person name="Song X."/>
            <person name="Zhang H."/>
            <person name="Dai N."/>
            <person name="Sheng W."/>
            <person name="Hou X."/>
            <person name="Wei L."/>
        </authorList>
    </citation>
    <scope>NUCLEOTIDE SEQUENCE</scope>
    <source>
        <strain evidence="8">KEN1</strain>
        <tissue evidence="8">Leaf</tissue>
    </source>
</reference>
<keyword evidence="4 7" id="KW-1133">Transmembrane helix</keyword>
<name>A0AAW2XLR3_9LAMI</name>
<dbReference type="GO" id="GO:0016020">
    <property type="term" value="C:membrane"/>
    <property type="evidence" value="ECO:0007669"/>
    <property type="project" value="UniProtKB-SubCell"/>
</dbReference>
<evidence type="ECO:0000256" key="5">
    <source>
        <dbReference type="ARBA" id="ARBA00023136"/>
    </source>
</evidence>
<organism evidence="8">
    <name type="scientific">Sesamum latifolium</name>
    <dbReference type="NCBI Taxonomy" id="2727402"/>
    <lineage>
        <taxon>Eukaryota</taxon>
        <taxon>Viridiplantae</taxon>
        <taxon>Streptophyta</taxon>
        <taxon>Embryophyta</taxon>
        <taxon>Tracheophyta</taxon>
        <taxon>Spermatophyta</taxon>
        <taxon>Magnoliopsida</taxon>
        <taxon>eudicotyledons</taxon>
        <taxon>Gunneridae</taxon>
        <taxon>Pentapetalae</taxon>
        <taxon>asterids</taxon>
        <taxon>lamiids</taxon>
        <taxon>Lamiales</taxon>
        <taxon>Pedaliaceae</taxon>
        <taxon>Sesamum</taxon>
    </lineage>
</organism>
<evidence type="ECO:0000256" key="6">
    <source>
        <dbReference type="SAM" id="MobiDB-lite"/>
    </source>
</evidence>
<keyword evidence="3 7" id="KW-0812">Transmembrane</keyword>
<dbReference type="PANTHER" id="PTHR31621">
    <property type="entry name" value="PROTEIN DMP3"/>
    <property type="match status" value="1"/>
</dbReference>
<gene>
    <name evidence="8" type="ORF">Slati_0804700</name>
</gene>
<comment type="similarity">
    <text evidence="2">Belongs to the plant DMP1 protein family.</text>
</comment>
<comment type="subcellular location">
    <subcellularLocation>
        <location evidence="1">Membrane</location>
        <topology evidence="1">Multi-pass membrane protein</topology>
    </subcellularLocation>
</comment>
<feature type="region of interest" description="Disordered" evidence="6">
    <location>
        <begin position="1"/>
        <end position="32"/>
    </location>
</feature>
<dbReference type="GO" id="GO:0005737">
    <property type="term" value="C:cytoplasm"/>
    <property type="evidence" value="ECO:0007669"/>
    <property type="project" value="UniProtKB-ARBA"/>
</dbReference>
<feature type="transmembrane region" description="Helical" evidence="7">
    <location>
        <begin position="156"/>
        <end position="176"/>
    </location>
</feature>
<dbReference type="GO" id="GO:0010256">
    <property type="term" value="P:endomembrane system organization"/>
    <property type="evidence" value="ECO:0007669"/>
    <property type="project" value="TreeGrafter"/>
</dbReference>